<reference evidence="2" key="1">
    <citation type="journal article" date="2019" name="Int. J. Syst. Evol. Microbiol.">
        <title>The Global Catalogue of Microorganisms (GCM) 10K type strain sequencing project: providing services to taxonomists for standard genome sequencing and annotation.</title>
        <authorList>
            <consortium name="The Broad Institute Genomics Platform"/>
            <consortium name="The Broad Institute Genome Sequencing Center for Infectious Disease"/>
            <person name="Wu L."/>
            <person name="Ma J."/>
        </authorList>
    </citation>
    <scope>NUCLEOTIDE SEQUENCE [LARGE SCALE GENOMIC DNA]</scope>
    <source>
        <strain evidence="2">JCM 17085</strain>
    </source>
</reference>
<keyword evidence="2" id="KW-1185">Reference proteome</keyword>
<comment type="caution">
    <text evidence="1">The sequence shown here is derived from an EMBL/GenBank/DDBJ whole genome shotgun (WGS) entry which is preliminary data.</text>
</comment>
<dbReference type="Proteomes" id="UP001500841">
    <property type="component" value="Unassembled WGS sequence"/>
</dbReference>
<proteinExistence type="predicted"/>
<organism evidence="1 2">
    <name type="scientific">Mucilaginibacter panaciglaebae</name>
    <dbReference type="NCBI Taxonomy" id="502331"/>
    <lineage>
        <taxon>Bacteria</taxon>
        <taxon>Pseudomonadati</taxon>
        <taxon>Bacteroidota</taxon>
        <taxon>Sphingobacteriia</taxon>
        <taxon>Sphingobacteriales</taxon>
        <taxon>Sphingobacteriaceae</taxon>
        <taxon>Mucilaginibacter</taxon>
    </lineage>
</organism>
<dbReference type="EMBL" id="BAABCV010000001">
    <property type="protein sequence ID" value="GAA4086616.1"/>
    <property type="molecule type" value="Genomic_DNA"/>
</dbReference>
<accession>A0ABP7WE40</accession>
<name>A0ABP7WE40_9SPHI</name>
<evidence type="ECO:0000313" key="2">
    <source>
        <dbReference type="Proteomes" id="UP001500841"/>
    </source>
</evidence>
<sequence length="100" mass="11050">MESPLLIIIIRKKKFTQWLKLNHKGNPFGSEGDKVGRFAEGSIGKPKAINWHHAAPTVNNNKITTITSARGLMPINHLLSSGKRISRSASLKLVNIIVKN</sequence>
<protein>
    <submittedName>
        <fullName evidence="1">Uncharacterized protein</fullName>
    </submittedName>
</protein>
<gene>
    <name evidence="1" type="ORF">GCM10022392_04500</name>
</gene>
<evidence type="ECO:0000313" key="1">
    <source>
        <dbReference type="EMBL" id="GAA4086616.1"/>
    </source>
</evidence>